<feature type="domain" description="Asparaginase/glutaminase C-terminal" evidence="9">
    <location>
        <begin position="230"/>
        <end position="340"/>
    </location>
</feature>
<feature type="active site" description="O-isoaspartyl threonine intermediate" evidence="4">
    <location>
        <position position="32"/>
    </location>
</feature>
<dbReference type="SFLD" id="SFLDS00057">
    <property type="entry name" value="Glutaminase/Asparaginase"/>
    <property type="match status" value="1"/>
</dbReference>
<evidence type="ECO:0000256" key="1">
    <source>
        <dbReference type="ARBA" id="ARBA00010518"/>
    </source>
</evidence>
<dbReference type="InterPro" id="IPR006034">
    <property type="entry name" value="Asparaginase/glutaminase-like"/>
</dbReference>
<dbReference type="PIRSF" id="PIRSF001220">
    <property type="entry name" value="L-ASNase_gatD"/>
    <property type="match status" value="1"/>
</dbReference>
<dbReference type="EC" id="3.5.1.1" evidence="2"/>
<dbReference type="PANTHER" id="PTHR11707:SF28">
    <property type="entry name" value="60 KDA LYSOPHOSPHOLIPASE"/>
    <property type="match status" value="1"/>
</dbReference>
<dbReference type="EMBL" id="JABWGN010000015">
    <property type="protein sequence ID" value="NUW36377.1"/>
    <property type="molecule type" value="Genomic_DNA"/>
</dbReference>
<feature type="binding site" evidence="5">
    <location>
        <position position="74"/>
    </location>
    <ligand>
        <name>substrate</name>
    </ligand>
</feature>
<keyword evidence="3" id="KW-0378">Hydrolase</keyword>
<feature type="compositionally biased region" description="Basic and acidic residues" evidence="7">
    <location>
        <begin position="356"/>
        <end position="369"/>
    </location>
</feature>
<evidence type="ECO:0000256" key="5">
    <source>
        <dbReference type="PIRSR" id="PIRSR001220-2"/>
    </source>
</evidence>
<evidence type="ECO:0000313" key="11">
    <source>
        <dbReference type="Proteomes" id="UP000586042"/>
    </source>
</evidence>
<dbReference type="Pfam" id="PF17763">
    <property type="entry name" value="Asparaginase_C"/>
    <property type="match status" value="1"/>
</dbReference>
<dbReference type="PROSITE" id="PS00144">
    <property type="entry name" value="ASN_GLN_ASE_1"/>
    <property type="match status" value="1"/>
</dbReference>
<dbReference type="InterPro" id="IPR040919">
    <property type="entry name" value="Asparaginase_C"/>
</dbReference>
<dbReference type="InterPro" id="IPR027474">
    <property type="entry name" value="L-asparaginase_N"/>
</dbReference>
<evidence type="ECO:0000259" key="9">
    <source>
        <dbReference type="Pfam" id="PF17763"/>
    </source>
</evidence>
<keyword evidence="11" id="KW-1185">Reference proteome</keyword>
<name>A0A7Y6M6F1_9ACTN</name>
<evidence type="ECO:0000256" key="7">
    <source>
        <dbReference type="SAM" id="MobiDB-lite"/>
    </source>
</evidence>
<feature type="region of interest" description="Disordered" evidence="7">
    <location>
        <begin position="344"/>
        <end position="369"/>
    </location>
</feature>
<dbReference type="SUPFAM" id="SSF53774">
    <property type="entry name" value="Glutaminase/Asparaginase"/>
    <property type="match status" value="1"/>
</dbReference>
<gene>
    <name evidence="10" type="ORF">HTZ77_33950</name>
</gene>
<evidence type="ECO:0000256" key="3">
    <source>
        <dbReference type="ARBA" id="ARBA00022801"/>
    </source>
</evidence>
<feature type="binding site" evidence="5">
    <location>
        <begin position="107"/>
        <end position="108"/>
    </location>
    <ligand>
        <name>substrate</name>
    </ligand>
</feature>
<dbReference type="SMART" id="SM00870">
    <property type="entry name" value="Asparaginase"/>
    <property type="match status" value="1"/>
</dbReference>
<dbReference type="Pfam" id="PF00710">
    <property type="entry name" value="Asparaginase"/>
    <property type="match status" value="1"/>
</dbReference>
<dbReference type="AlphaFoldDB" id="A0A7Y6M6F1"/>
<feature type="compositionally biased region" description="Low complexity" evidence="7">
    <location>
        <begin position="344"/>
        <end position="355"/>
    </location>
</feature>
<dbReference type="GO" id="GO:0004067">
    <property type="term" value="F:asparaginase activity"/>
    <property type="evidence" value="ECO:0007669"/>
    <property type="project" value="UniProtKB-UniRule"/>
</dbReference>
<dbReference type="InterPro" id="IPR020827">
    <property type="entry name" value="Asparaginase/glutaminase_AS1"/>
</dbReference>
<feature type="domain" description="L-asparaginase N-terminal" evidence="8">
    <location>
        <begin position="23"/>
        <end position="210"/>
    </location>
</feature>
<dbReference type="PANTHER" id="PTHR11707">
    <property type="entry name" value="L-ASPARAGINASE"/>
    <property type="match status" value="1"/>
</dbReference>
<dbReference type="PIRSF" id="PIRSF500176">
    <property type="entry name" value="L_ASNase"/>
    <property type="match status" value="1"/>
</dbReference>
<comment type="caution">
    <text evidence="10">The sequence shown here is derived from an EMBL/GenBank/DDBJ whole genome shotgun (WGS) entry which is preliminary data.</text>
</comment>
<dbReference type="Gene3D" id="3.40.50.1170">
    <property type="entry name" value="L-asparaginase, N-terminal domain"/>
    <property type="match status" value="1"/>
</dbReference>
<evidence type="ECO:0000256" key="6">
    <source>
        <dbReference type="PROSITE-ProRule" id="PRU10099"/>
    </source>
</evidence>
<dbReference type="Proteomes" id="UP000586042">
    <property type="component" value="Unassembled WGS sequence"/>
</dbReference>
<accession>A0A7Y6M6F1</accession>
<protein>
    <recommendedName>
        <fullName evidence="2">asparaginase</fullName>
        <ecNumber evidence="2">3.5.1.1</ecNumber>
    </recommendedName>
</protein>
<dbReference type="InterPro" id="IPR027473">
    <property type="entry name" value="L-asparaginase_C"/>
</dbReference>
<reference evidence="10 11" key="1">
    <citation type="submission" date="2020-06" db="EMBL/GenBank/DDBJ databases">
        <title>Nonomuraea sp. SMC257, a novel actinomycete isolated from soil.</title>
        <authorList>
            <person name="Chanama M."/>
        </authorList>
    </citation>
    <scope>NUCLEOTIDE SEQUENCE [LARGE SCALE GENOMIC DNA]</scope>
    <source>
        <strain evidence="10 11">SMC257</strain>
    </source>
</reference>
<dbReference type="GO" id="GO:0006528">
    <property type="term" value="P:asparagine metabolic process"/>
    <property type="evidence" value="ECO:0007669"/>
    <property type="project" value="InterPro"/>
</dbReference>
<dbReference type="Gene3D" id="3.40.50.40">
    <property type="match status" value="1"/>
</dbReference>
<dbReference type="InterPro" id="IPR004550">
    <property type="entry name" value="AsnASE_II"/>
</dbReference>
<dbReference type="InterPro" id="IPR037152">
    <property type="entry name" value="L-asparaginase_N_sf"/>
</dbReference>
<evidence type="ECO:0000256" key="2">
    <source>
        <dbReference type="ARBA" id="ARBA00012920"/>
    </source>
</evidence>
<organism evidence="10 11">
    <name type="scientific">Nonomuraea montanisoli</name>
    <dbReference type="NCBI Taxonomy" id="2741721"/>
    <lineage>
        <taxon>Bacteria</taxon>
        <taxon>Bacillati</taxon>
        <taxon>Actinomycetota</taxon>
        <taxon>Actinomycetes</taxon>
        <taxon>Streptosporangiales</taxon>
        <taxon>Streptosporangiaceae</taxon>
        <taxon>Nonomuraea</taxon>
    </lineage>
</organism>
<dbReference type="InterPro" id="IPR036152">
    <property type="entry name" value="Asp/glu_Ase-like_sf"/>
</dbReference>
<feature type="active site" evidence="6">
    <location>
        <position position="32"/>
    </location>
</feature>
<dbReference type="PRINTS" id="PR00139">
    <property type="entry name" value="ASNGLNASE"/>
</dbReference>
<proteinExistence type="inferred from homology"/>
<evidence type="ECO:0000313" key="10">
    <source>
        <dbReference type="EMBL" id="NUW36377.1"/>
    </source>
</evidence>
<comment type="similarity">
    <text evidence="1">Belongs to the asparaginase 1 family.</text>
</comment>
<evidence type="ECO:0000256" key="4">
    <source>
        <dbReference type="PIRSR" id="PIRSR001220-1"/>
    </source>
</evidence>
<dbReference type="PROSITE" id="PS51732">
    <property type="entry name" value="ASN_GLN_ASE_3"/>
    <property type="match status" value="1"/>
</dbReference>
<sequence length="369" mass="37200">MLPNVWPKRLANRAFEGGRRVSKVIVLSTGGTIATRRDVQGVGLAKDGAGELLGRLPVEPGVEVDGVDVLCAGSYLFTPADMREVVLAVRAALADPGVLGVVVTHGTDAMEETAYLADLFHDDPRPVVFTGAQRPADAVDGDGPRNLADAITVAASGAARGLGALICFDGRVYAARGTRKTHTLAPAAFSAPDGGPLGRVRAGEVDITLTPSRPEPLDLGAYDLDGVRADIVALYPGCDAGALRAAADAGATGIVLEALGAGNANPAVAAEVARLTGAGVVVALSTRVDAGPVAALYGNGGGADLVAAGAIPTGILRAPQARVLLGALLGCHRDPARVREGLAARTGGVTATGRTRPADPTEGSTERTK</sequence>
<evidence type="ECO:0000259" key="8">
    <source>
        <dbReference type="Pfam" id="PF00710"/>
    </source>
</evidence>
<dbReference type="CDD" id="cd08964">
    <property type="entry name" value="L-asparaginase_II"/>
    <property type="match status" value="1"/>
</dbReference>